<dbReference type="SMART" id="SM00317">
    <property type="entry name" value="SET"/>
    <property type="match status" value="1"/>
</dbReference>
<dbReference type="InterPro" id="IPR001214">
    <property type="entry name" value="SET_dom"/>
</dbReference>
<proteinExistence type="predicted"/>
<feature type="domain" description="SET" evidence="1">
    <location>
        <begin position="5"/>
        <end position="170"/>
    </location>
</feature>
<accession>A0A2Z6MAE7</accession>
<dbReference type="OrthoDB" id="5792673at2759"/>
<name>A0A2Z6MAE7_TRISU</name>
<dbReference type="GO" id="GO:0003690">
    <property type="term" value="F:double-stranded DNA binding"/>
    <property type="evidence" value="ECO:0007669"/>
    <property type="project" value="TreeGrafter"/>
</dbReference>
<dbReference type="GO" id="GO:0042054">
    <property type="term" value="F:histone methyltransferase activity"/>
    <property type="evidence" value="ECO:0007669"/>
    <property type="project" value="TreeGrafter"/>
</dbReference>
<dbReference type="AlphaFoldDB" id="A0A2Z6MAE7"/>
<protein>
    <recommendedName>
        <fullName evidence="1">SET domain-containing protein</fullName>
    </recommendedName>
</protein>
<dbReference type="SUPFAM" id="SSF82199">
    <property type="entry name" value="SET domain"/>
    <property type="match status" value="1"/>
</dbReference>
<organism evidence="2 3">
    <name type="scientific">Trifolium subterraneum</name>
    <name type="common">Subterranean clover</name>
    <dbReference type="NCBI Taxonomy" id="3900"/>
    <lineage>
        <taxon>Eukaryota</taxon>
        <taxon>Viridiplantae</taxon>
        <taxon>Streptophyta</taxon>
        <taxon>Embryophyta</taxon>
        <taxon>Tracheophyta</taxon>
        <taxon>Spermatophyta</taxon>
        <taxon>Magnoliopsida</taxon>
        <taxon>eudicotyledons</taxon>
        <taxon>Gunneridae</taxon>
        <taxon>Pentapetalae</taxon>
        <taxon>rosids</taxon>
        <taxon>fabids</taxon>
        <taxon>Fabales</taxon>
        <taxon>Fabaceae</taxon>
        <taxon>Papilionoideae</taxon>
        <taxon>50 kb inversion clade</taxon>
        <taxon>NPAAA clade</taxon>
        <taxon>Hologalegina</taxon>
        <taxon>IRL clade</taxon>
        <taxon>Trifolieae</taxon>
        <taxon>Trifolium</taxon>
    </lineage>
</organism>
<dbReference type="EMBL" id="DF973401">
    <property type="protein sequence ID" value="GAU29604.1"/>
    <property type="molecule type" value="Genomic_DNA"/>
</dbReference>
<dbReference type="PANTHER" id="PTHR45660:SF94">
    <property type="entry name" value="HISTONE-LYSINE N-METHYLTRANSFERASE, H3 LYSINE-9 SPECIFIC SUVH4"/>
    <property type="match status" value="1"/>
</dbReference>
<keyword evidence="3" id="KW-1185">Reference proteome</keyword>
<evidence type="ECO:0000313" key="2">
    <source>
        <dbReference type="EMBL" id="GAU29604.1"/>
    </source>
</evidence>
<evidence type="ECO:0000313" key="3">
    <source>
        <dbReference type="Proteomes" id="UP000242715"/>
    </source>
</evidence>
<gene>
    <name evidence="2" type="ORF">TSUD_164520</name>
</gene>
<dbReference type="Pfam" id="PF00856">
    <property type="entry name" value="SET"/>
    <property type="match status" value="1"/>
</dbReference>
<dbReference type="PANTHER" id="PTHR45660">
    <property type="entry name" value="HISTONE-LYSINE N-METHYLTRANSFERASE SETMAR"/>
    <property type="match status" value="1"/>
</dbReference>
<dbReference type="InterPro" id="IPR051357">
    <property type="entry name" value="H3K9_HMTase_SUVAR3-9"/>
</dbReference>
<dbReference type="Gene3D" id="2.170.270.10">
    <property type="entry name" value="SET domain"/>
    <property type="match status" value="1"/>
</dbReference>
<sequence>MKGQVSIALSSSPSLVCKDISDGKEAINIIATNEFDDPPVAPTGAPVIEYIGVLDRDDKLDNSIENDYIFDIDCLHTINELDGRERRLGGVSLPTKEISEKMDKYIKNDPEFCIDAGSFGNVSRFINHGCTPNLFVQCVLSNHLDVKLARVMLFAAQDIPPYQELTYDYGYRLDSVVGPDGNIKQLQCHCGSEECLMRDRTVVLPDKFSVNRH</sequence>
<dbReference type="Proteomes" id="UP000242715">
    <property type="component" value="Unassembled WGS sequence"/>
</dbReference>
<dbReference type="InterPro" id="IPR046341">
    <property type="entry name" value="SET_dom_sf"/>
</dbReference>
<reference evidence="3" key="1">
    <citation type="journal article" date="2017" name="Front. Plant Sci.">
        <title>Climate Clever Clovers: New Paradigm to Reduce the Environmental Footprint of Ruminants by Breeding Low Methanogenic Forages Utilizing Haplotype Variation.</title>
        <authorList>
            <person name="Kaur P."/>
            <person name="Appels R."/>
            <person name="Bayer P.E."/>
            <person name="Keeble-Gagnere G."/>
            <person name="Wang J."/>
            <person name="Hirakawa H."/>
            <person name="Shirasawa K."/>
            <person name="Vercoe P."/>
            <person name="Stefanova K."/>
            <person name="Durmic Z."/>
            <person name="Nichols P."/>
            <person name="Revell C."/>
            <person name="Isobe S.N."/>
            <person name="Edwards D."/>
            <person name="Erskine W."/>
        </authorList>
    </citation>
    <scope>NUCLEOTIDE SEQUENCE [LARGE SCALE GENOMIC DNA]</scope>
    <source>
        <strain evidence="3">cv. Daliak</strain>
    </source>
</reference>
<dbReference type="PROSITE" id="PS50280">
    <property type="entry name" value="SET"/>
    <property type="match status" value="1"/>
</dbReference>
<evidence type="ECO:0000259" key="1">
    <source>
        <dbReference type="PROSITE" id="PS50280"/>
    </source>
</evidence>